<dbReference type="EC" id="2.7.4.27" evidence="5"/>
<dbReference type="STRING" id="28230.SAMN05878443_0125"/>
<sequence length="276" mass="31161">MKPLTIYLISDSIGETGEQVIHSILSQYSIEVGEIKKFTHVLTKQMLEAILVNISEDENAVVFYTLVQKELKQYLTAFSENNKLLLVDILGDGMSAIQKITSLEPMGEPGIIRKMDKKYFSRIEAIEFSVRYDDGKDPRGILKADLVLLGVSRTSKTPLSIYLANKNIRVLNIPLFPESDPPKEIYQISSTKIIGLTNSPEKLNSIRRERLKTLGLPQNASYADTNRILEELDHADKIMKKIGCLVIDVSNNAIEETANLIIEYMKKIDKKVFNVD</sequence>
<evidence type="ECO:0000313" key="7">
    <source>
        <dbReference type="Proteomes" id="UP000184758"/>
    </source>
</evidence>
<dbReference type="GO" id="GO:0016776">
    <property type="term" value="F:phosphotransferase activity, phosphate group as acceptor"/>
    <property type="evidence" value="ECO:0007669"/>
    <property type="project" value="UniProtKB-UniRule"/>
</dbReference>
<evidence type="ECO:0000256" key="5">
    <source>
        <dbReference type="HAMAP-Rule" id="MF_00921"/>
    </source>
</evidence>
<comment type="similarity">
    <text evidence="5">Belongs to the pyruvate, phosphate/water dikinase regulatory protein family. PDRP subfamily.</text>
</comment>
<feature type="binding site" evidence="5">
    <location>
        <begin position="150"/>
        <end position="157"/>
    </location>
    <ligand>
        <name>ADP</name>
        <dbReference type="ChEBI" id="CHEBI:456216"/>
    </ligand>
</feature>
<accession>A0A1N6EPX5</accession>
<keyword evidence="7" id="KW-1185">Reference proteome</keyword>
<dbReference type="GO" id="GO:0005524">
    <property type="term" value="F:ATP binding"/>
    <property type="evidence" value="ECO:0007669"/>
    <property type="project" value="InterPro"/>
</dbReference>
<proteinExistence type="inferred from homology"/>
<organism evidence="6 7">
    <name type="scientific">Carnobacterium alterfunditum</name>
    <dbReference type="NCBI Taxonomy" id="28230"/>
    <lineage>
        <taxon>Bacteria</taxon>
        <taxon>Bacillati</taxon>
        <taxon>Bacillota</taxon>
        <taxon>Bacilli</taxon>
        <taxon>Lactobacillales</taxon>
        <taxon>Carnobacteriaceae</taxon>
        <taxon>Carnobacterium</taxon>
    </lineage>
</organism>
<reference evidence="7" key="1">
    <citation type="submission" date="2016-11" db="EMBL/GenBank/DDBJ databases">
        <authorList>
            <person name="Varghese N."/>
            <person name="Submissions S."/>
        </authorList>
    </citation>
    <scope>NUCLEOTIDE SEQUENCE [LARGE SCALE GENOMIC DNA]</scope>
    <source>
        <strain evidence="7">313</strain>
    </source>
</reference>
<comment type="catalytic activity">
    <reaction evidence="5">
        <text>N(tele)-phospho-L-histidyl/O-phospho-L-threonyl-[pyruvate, phosphate dikinase] + phosphate + H(+) = N(tele)-phospho-L-histidyl/L-threonyl-[pyruvate, phosphate dikinase] + diphosphate</text>
        <dbReference type="Rhea" id="RHEA:43696"/>
        <dbReference type="Rhea" id="RHEA-COMP:10650"/>
        <dbReference type="Rhea" id="RHEA-COMP:10651"/>
        <dbReference type="ChEBI" id="CHEBI:15378"/>
        <dbReference type="ChEBI" id="CHEBI:30013"/>
        <dbReference type="ChEBI" id="CHEBI:33019"/>
        <dbReference type="ChEBI" id="CHEBI:43474"/>
        <dbReference type="ChEBI" id="CHEBI:61977"/>
        <dbReference type="ChEBI" id="CHEBI:83586"/>
        <dbReference type="EC" id="2.7.4.27"/>
    </reaction>
</comment>
<dbReference type="HAMAP" id="MF_00921">
    <property type="entry name" value="PDRP"/>
    <property type="match status" value="1"/>
</dbReference>
<evidence type="ECO:0000256" key="1">
    <source>
        <dbReference type="ARBA" id="ARBA00022527"/>
    </source>
</evidence>
<dbReference type="AlphaFoldDB" id="A0A1N6EPX5"/>
<dbReference type="EMBL" id="FSRN01000001">
    <property type="protein sequence ID" value="SIN85040.1"/>
    <property type="molecule type" value="Genomic_DNA"/>
</dbReference>
<dbReference type="PANTHER" id="PTHR31756">
    <property type="entry name" value="PYRUVATE, PHOSPHATE DIKINASE REGULATORY PROTEIN 1, CHLOROPLASTIC"/>
    <property type="match status" value="1"/>
</dbReference>
<dbReference type="InterPro" id="IPR005177">
    <property type="entry name" value="Kinase-pyrophosphorylase"/>
</dbReference>
<dbReference type="GO" id="GO:0043531">
    <property type="term" value="F:ADP binding"/>
    <property type="evidence" value="ECO:0007669"/>
    <property type="project" value="UniProtKB-UniRule"/>
</dbReference>
<dbReference type="OrthoDB" id="9782201at2"/>
<dbReference type="eggNOG" id="COG1806">
    <property type="taxonomic scope" value="Bacteria"/>
</dbReference>
<dbReference type="Pfam" id="PF03618">
    <property type="entry name" value="Kinase-PPPase"/>
    <property type="match status" value="1"/>
</dbReference>
<keyword evidence="3 5" id="KW-0547">Nucleotide-binding</keyword>
<dbReference type="InterPro" id="IPR026565">
    <property type="entry name" value="PPDK_reg"/>
</dbReference>
<evidence type="ECO:0000256" key="3">
    <source>
        <dbReference type="ARBA" id="ARBA00022741"/>
    </source>
</evidence>
<name>A0A1N6EPX5_9LACT</name>
<evidence type="ECO:0000256" key="4">
    <source>
        <dbReference type="ARBA" id="ARBA00022777"/>
    </source>
</evidence>
<evidence type="ECO:0000313" key="6">
    <source>
        <dbReference type="EMBL" id="SIN85040.1"/>
    </source>
</evidence>
<protein>
    <recommendedName>
        <fullName evidence="5">Putative pyruvate, phosphate dikinase regulatory protein</fullName>
        <shortName evidence="5">PPDK regulatory protein</shortName>
        <ecNumber evidence="5">2.7.11.32</ecNumber>
        <ecNumber evidence="5">2.7.4.27</ecNumber>
    </recommendedName>
</protein>
<dbReference type="EC" id="2.7.11.32" evidence="5"/>
<comment type="catalytic activity">
    <reaction evidence="5">
        <text>N(tele)-phospho-L-histidyl/L-threonyl-[pyruvate, phosphate dikinase] + ADP = N(tele)-phospho-L-histidyl/O-phospho-L-threonyl-[pyruvate, phosphate dikinase] + AMP + H(+)</text>
        <dbReference type="Rhea" id="RHEA:43692"/>
        <dbReference type="Rhea" id="RHEA-COMP:10650"/>
        <dbReference type="Rhea" id="RHEA-COMP:10651"/>
        <dbReference type="ChEBI" id="CHEBI:15378"/>
        <dbReference type="ChEBI" id="CHEBI:30013"/>
        <dbReference type="ChEBI" id="CHEBI:61977"/>
        <dbReference type="ChEBI" id="CHEBI:83586"/>
        <dbReference type="ChEBI" id="CHEBI:456215"/>
        <dbReference type="ChEBI" id="CHEBI:456216"/>
        <dbReference type="EC" id="2.7.11.32"/>
    </reaction>
</comment>
<gene>
    <name evidence="6" type="ORF">SAMN05878443_0125</name>
</gene>
<dbReference type="RefSeq" id="WP_034546564.1">
    <property type="nucleotide sequence ID" value="NZ_FSRN01000001.1"/>
</dbReference>
<evidence type="ECO:0000256" key="2">
    <source>
        <dbReference type="ARBA" id="ARBA00022679"/>
    </source>
</evidence>
<dbReference type="NCBIfam" id="NF003742">
    <property type="entry name" value="PRK05339.1"/>
    <property type="match status" value="1"/>
</dbReference>
<dbReference type="Proteomes" id="UP000184758">
    <property type="component" value="Unassembled WGS sequence"/>
</dbReference>
<dbReference type="GO" id="GO:0004674">
    <property type="term" value="F:protein serine/threonine kinase activity"/>
    <property type="evidence" value="ECO:0007669"/>
    <property type="project" value="UniProtKB-UniRule"/>
</dbReference>
<keyword evidence="2 5" id="KW-0808">Transferase</keyword>
<comment type="function">
    <text evidence="5">Bifunctional serine/threonine kinase and phosphorylase involved in the regulation of the pyruvate, phosphate dikinase (PPDK) by catalyzing its phosphorylation/dephosphorylation.</text>
</comment>
<keyword evidence="4 5" id="KW-0418">Kinase</keyword>
<dbReference type="PANTHER" id="PTHR31756:SF3">
    <property type="entry name" value="PYRUVATE, PHOSPHATE DIKINASE REGULATORY PROTEIN 1, CHLOROPLASTIC"/>
    <property type="match status" value="1"/>
</dbReference>
<keyword evidence="1 5" id="KW-0723">Serine/threonine-protein kinase</keyword>